<evidence type="ECO:0000256" key="1">
    <source>
        <dbReference type="SAM" id="MobiDB-lite"/>
    </source>
</evidence>
<feature type="region of interest" description="Disordered" evidence="1">
    <location>
        <begin position="1"/>
        <end position="24"/>
    </location>
</feature>
<feature type="compositionally biased region" description="Low complexity" evidence="1">
    <location>
        <begin position="8"/>
        <end position="17"/>
    </location>
</feature>
<name>A0A1L7WSR1_9HELO</name>
<gene>
    <name evidence="3" type="ORF">PAC_05693</name>
</gene>
<dbReference type="InterPro" id="IPR045518">
    <property type="entry name" value="2EXR"/>
</dbReference>
<dbReference type="EMBL" id="FJOG01000007">
    <property type="protein sequence ID" value="CZR55805.1"/>
    <property type="molecule type" value="Genomic_DNA"/>
</dbReference>
<organism evidence="3 4">
    <name type="scientific">Phialocephala subalpina</name>
    <dbReference type="NCBI Taxonomy" id="576137"/>
    <lineage>
        <taxon>Eukaryota</taxon>
        <taxon>Fungi</taxon>
        <taxon>Dikarya</taxon>
        <taxon>Ascomycota</taxon>
        <taxon>Pezizomycotina</taxon>
        <taxon>Leotiomycetes</taxon>
        <taxon>Helotiales</taxon>
        <taxon>Mollisiaceae</taxon>
        <taxon>Phialocephala</taxon>
        <taxon>Phialocephala fortinii species complex</taxon>
    </lineage>
</organism>
<protein>
    <recommendedName>
        <fullName evidence="2">2EXR domain-containing protein</fullName>
    </recommendedName>
</protein>
<evidence type="ECO:0000313" key="4">
    <source>
        <dbReference type="Proteomes" id="UP000184330"/>
    </source>
</evidence>
<dbReference type="Pfam" id="PF20150">
    <property type="entry name" value="2EXR"/>
    <property type="match status" value="1"/>
</dbReference>
<evidence type="ECO:0000313" key="3">
    <source>
        <dbReference type="EMBL" id="CZR55805.1"/>
    </source>
</evidence>
<evidence type="ECO:0000259" key="2">
    <source>
        <dbReference type="Pfam" id="PF20150"/>
    </source>
</evidence>
<dbReference type="Proteomes" id="UP000184330">
    <property type="component" value="Unassembled WGS sequence"/>
</dbReference>
<feature type="domain" description="2EXR" evidence="2">
    <location>
        <begin position="28"/>
        <end position="141"/>
    </location>
</feature>
<accession>A0A1L7WSR1</accession>
<proteinExistence type="predicted"/>
<dbReference type="OrthoDB" id="3473305at2759"/>
<dbReference type="AlphaFoldDB" id="A0A1L7WSR1"/>
<dbReference type="PANTHER" id="PTHR35910">
    <property type="entry name" value="2EXR DOMAIN-CONTAINING PROTEIN"/>
    <property type="match status" value="1"/>
</dbReference>
<reference evidence="3 4" key="1">
    <citation type="submission" date="2016-03" db="EMBL/GenBank/DDBJ databases">
        <authorList>
            <person name="Ploux O."/>
        </authorList>
    </citation>
    <scope>NUCLEOTIDE SEQUENCE [LARGE SCALE GENOMIC DNA]</scope>
    <source>
        <strain evidence="3 4">UAMH 11012</strain>
    </source>
</reference>
<keyword evidence="4" id="KW-1185">Reference proteome</keyword>
<sequence>MSQQCGTSDSSASTSLSEKPPTTPCSTFTLFPKLPKELRLQVWNNASFITRNVDIWIAVLRVGDPLSQFVNSEHHYFVSSAPPPALLHCCQESRAEGLKHYTLDFGTNKKLNGDRPIKNRSAGVALVVEPRIYINWAADRICLMNYWIVGDPMNHPSGVGDLFVKCKEKKLRFLAFNVILDWDDPDDEFRVPYEDSRDIQLSRPWITGVEELILFPSFEWEGMEFQTREFEDPDHHILTLGETITFSEAFANPDHEGQDTKGKLERCREMVVEMIEQDANESAALETDQEKDQDGDVAVKQINIRVCDLVYQKVKGREHMGG</sequence>
<dbReference type="PANTHER" id="PTHR35910:SF6">
    <property type="entry name" value="2EXR DOMAIN-CONTAINING PROTEIN"/>
    <property type="match status" value="1"/>
</dbReference>